<evidence type="ECO:0000256" key="8">
    <source>
        <dbReference type="ARBA" id="ARBA00026232"/>
    </source>
</evidence>
<keyword evidence="6" id="KW-0119">Carbohydrate metabolism</keyword>
<name>A0A9P6FZ03_9FUNG</name>
<comment type="caution">
    <text evidence="11">The sequence shown here is derived from an EMBL/GenBank/DDBJ whole genome shotgun (WGS) entry which is preliminary data.</text>
</comment>
<comment type="pathway">
    <text evidence="2">Protein modification; protein glycosylation.</text>
</comment>
<dbReference type="GO" id="GO:0046922">
    <property type="term" value="F:peptide-O-fucosyltransferase activity"/>
    <property type="evidence" value="ECO:0007669"/>
    <property type="project" value="InterPro"/>
</dbReference>
<dbReference type="Gene3D" id="3.40.50.11350">
    <property type="match status" value="1"/>
</dbReference>
<proteinExistence type="inferred from homology"/>
<evidence type="ECO:0000256" key="9">
    <source>
        <dbReference type="SAM" id="MobiDB-lite"/>
    </source>
</evidence>
<keyword evidence="12" id="KW-1185">Reference proteome</keyword>
<dbReference type="PANTHER" id="PTHR13398:SF0">
    <property type="entry name" value="GDP-FUCOSE PROTEIN O-FUCOSYLTRANSFERASE 2"/>
    <property type="match status" value="1"/>
</dbReference>
<keyword evidence="10" id="KW-1133">Transmembrane helix</keyword>
<keyword evidence="5" id="KW-0294">Fucose metabolism</keyword>
<protein>
    <recommendedName>
        <fullName evidence="8">GDP-fucose protein O-fucosyltransferase 2</fullName>
    </recommendedName>
</protein>
<feature type="transmembrane region" description="Helical" evidence="10">
    <location>
        <begin position="30"/>
        <end position="50"/>
    </location>
</feature>
<keyword evidence="3" id="KW-0808">Transferase</keyword>
<feature type="compositionally biased region" description="Basic and acidic residues" evidence="9">
    <location>
        <begin position="232"/>
        <end position="242"/>
    </location>
</feature>
<dbReference type="GO" id="GO:0005783">
    <property type="term" value="C:endoplasmic reticulum"/>
    <property type="evidence" value="ECO:0007669"/>
    <property type="project" value="UniProtKB-SubCell"/>
</dbReference>
<gene>
    <name evidence="11" type="ORF">BGW38_009812</name>
</gene>
<dbReference type="OrthoDB" id="423313at2759"/>
<dbReference type="Gene3D" id="3.40.50.11340">
    <property type="match status" value="1"/>
</dbReference>
<evidence type="ECO:0000256" key="4">
    <source>
        <dbReference type="ARBA" id="ARBA00022824"/>
    </source>
</evidence>
<reference evidence="11" key="1">
    <citation type="journal article" date="2020" name="Fungal Divers.">
        <title>Resolving the Mortierellaceae phylogeny through synthesis of multi-gene phylogenetics and phylogenomics.</title>
        <authorList>
            <person name="Vandepol N."/>
            <person name="Liber J."/>
            <person name="Desiro A."/>
            <person name="Na H."/>
            <person name="Kennedy M."/>
            <person name="Barry K."/>
            <person name="Grigoriev I.V."/>
            <person name="Miller A.N."/>
            <person name="O'Donnell K."/>
            <person name="Stajich J.E."/>
            <person name="Bonito G."/>
        </authorList>
    </citation>
    <scope>NUCLEOTIDE SEQUENCE</scope>
    <source>
        <strain evidence="11">KOD1015</strain>
    </source>
</reference>
<comment type="similarity">
    <text evidence="7">Belongs to the glycosyltransferase 68 family.</text>
</comment>
<dbReference type="CDD" id="cd11296">
    <property type="entry name" value="O-FucT_like"/>
    <property type="match status" value="1"/>
</dbReference>
<comment type="subcellular location">
    <subcellularLocation>
        <location evidence="1">Endoplasmic reticulum</location>
    </subcellularLocation>
</comment>
<evidence type="ECO:0000256" key="1">
    <source>
        <dbReference type="ARBA" id="ARBA00004240"/>
    </source>
</evidence>
<sequence length="572" mass="64837">MPTSPKTLQYTLGLPARPSVGRRCHTQRRVLLLFSLVLLVSSGSMIILHITTTPFERSNRPCDLSSAPAMADSACLAMPRVHVRQGQQQQRPSLDSQERLLQEDVLDRDQEYDRFRRRPYRSSDPRAASPRLPVVPSTASARPRPQPTLDTMLVSPSFENDRGDAVQEAFKVPNGAFSSPQDDLQNNDQDNNDSEFEQVPPLTIVNNQPENKEDPPAAPGLNRDENEDVDDKDDHEPSRETQRVPTLGEPLDTETRPFESTLIKEELYLTYLPYAGITNQFYAILRGIEVAQSLGRTLIIPPITASSHDKSKQSQPWSRFLDLDRFMQLTGVKVVELHELRDQERTEYNTIRCGIVCGFGSKRTIDFTAKGFLKQWRLNLTLEALPQDPTKLEAITGMLDANPLQTQKFLCISNAYKISVKDKAEWERYGQYLHFTKELEGFVQEFLNKNLVQAEPVKDPKSQQPVVPAQKYLAVHARRGDFAQYCEGNFAGSKMMHCLPSTAQIAQRINDVQTRLNPNMDPEAVMPVFVATNEQRPEELKRFADLGWKYLDHQVMGTADRLGVFGPMMVDQ</sequence>
<evidence type="ECO:0000256" key="7">
    <source>
        <dbReference type="ARBA" id="ARBA00025803"/>
    </source>
</evidence>
<dbReference type="GO" id="GO:0006004">
    <property type="term" value="P:fucose metabolic process"/>
    <property type="evidence" value="ECO:0007669"/>
    <property type="project" value="UniProtKB-KW"/>
</dbReference>
<dbReference type="InterPro" id="IPR045130">
    <property type="entry name" value="OFUT2-like"/>
</dbReference>
<feature type="region of interest" description="Disordered" evidence="9">
    <location>
        <begin position="84"/>
        <end position="158"/>
    </location>
</feature>
<evidence type="ECO:0000256" key="3">
    <source>
        <dbReference type="ARBA" id="ARBA00022679"/>
    </source>
</evidence>
<dbReference type="Pfam" id="PF10250">
    <property type="entry name" value="O-FucT"/>
    <property type="match status" value="1"/>
</dbReference>
<keyword evidence="4" id="KW-0256">Endoplasmic reticulum</keyword>
<dbReference type="AlphaFoldDB" id="A0A9P6FZ03"/>
<feature type="compositionally biased region" description="Basic and acidic residues" evidence="9">
    <location>
        <begin position="96"/>
        <end position="114"/>
    </location>
</feature>
<accession>A0A9P6FZ03</accession>
<evidence type="ECO:0000313" key="11">
    <source>
        <dbReference type="EMBL" id="KAF9583296.1"/>
    </source>
</evidence>
<dbReference type="PANTHER" id="PTHR13398">
    <property type="entry name" value="GDP-FUCOSE PROTEIN O-FUCOSYLTRANSFERASE 2"/>
    <property type="match status" value="1"/>
</dbReference>
<evidence type="ECO:0000313" key="12">
    <source>
        <dbReference type="Proteomes" id="UP000780801"/>
    </source>
</evidence>
<evidence type="ECO:0000256" key="10">
    <source>
        <dbReference type="SAM" id="Phobius"/>
    </source>
</evidence>
<dbReference type="InterPro" id="IPR019378">
    <property type="entry name" value="GDP-Fuc_O-FucTrfase"/>
</dbReference>
<feature type="region of interest" description="Disordered" evidence="9">
    <location>
        <begin position="174"/>
        <end position="257"/>
    </location>
</feature>
<organism evidence="11 12">
    <name type="scientific">Lunasporangiospora selenospora</name>
    <dbReference type="NCBI Taxonomy" id="979761"/>
    <lineage>
        <taxon>Eukaryota</taxon>
        <taxon>Fungi</taxon>
        <taxon>Fungi incertae sedis</taxon>
        <taxon>Mucoromycota</taxon>
        <taxon>Mortierellomycotina</taxon>
        <taxon>Mortierellomycetes</taxon>
        <taxon>Mortierellales</taxon>
        <taxon>Mortierellaceae</taxon>
        <taxon>Lunasporangiospora</taxon>
    </lineage>
</organism>
<keyword evidence="10" id="KW-0812">Transmembrane</keyword>
<evidence type="ECO:0000256" key="2">
    <source>
        <dbReference type="ARBA" id="ARBA00004922"/>
    </source>
</evidence>
<dbReference type="Proteomes" id="UP000780801">
    <property type="component" value="Unassembled WGS sequence"/>
</dbReference>
<evidence type="ECO:0000256" key="5">
    <source>
        <dbReference type="ARBA" id="ARBA00023253"/>
    </source>
</evidence>
<evidence type="ECO:0000256" key="6">
    <source>
        <dbReference type="ARBA" id="ARBA00023277"/>
    </source>
</evidence>
<keyword evidence="10" id="KW-0472">Membrane</keyword>
<dbReference type="EMBL" id="JAABOA010000746">
    <property type="protein sequence ID" value="KAF9583296.1"/>
    <property type="molecule type" value="Genomic_DNA"/>
</dbReference>